<dbReference type="InParanoid" id="A9VBH2"/>
<dbReference type="GeneID" id="5895338"/>
<accession>A9VBH2</accession>
<dbReference type="RefSeq" id="XP_001750103.1">
    <property type="nucleotide sequence ID" value="XM_001750051.1"/>
</dbReference>
<feature type="domain" description="Glycoside hydrolase family 20 catalytic" evidence="7">
    <location>
        <begin position="194"/>
        <end position="342"/>
    </location>
</feature>
<dbReference type="Gene3D" id="3.20.20.80">
    <property type="entry name" value="Glycosidases"/>
    <property type="match status" value="2"/>
</dbReference>
<dbReference type="PRINTS" id="PR00738">
    <property type="entry name" value="GLHYDRLASE20"/>
</dbReference>
<dbReference type="Proteomes" id="UP000001357">
    <property type="component" value="Unassembled WGS sequence"/>
</dbReference>
<dbReference type="PANTHER" id="PTHR22600:SF26">
    <property type="entry name" value="BETA-N-ACETYLHEXOSAMINIDASE"/>
    <property type="match status" value="1"/>
</dbReference>
<evidence type="ECO:0000313" key="8">
    <source>
        <dbReference type="EMBL" id="EDQ85099.1"/>
    </source>
</evidence>
<evidence type="ECO:0000256" key="5">
    <source>
        <dbReference type="ARBA" id="ARBA00022801"/>
    </source>
</evidence>
<dbReference type="Pfam" id="PF00728">
    <property type="entry name" value="Glyco_hydro_20"/>
    <property type="match status" value="2"/>
</dbReference>
<dbReference type="SUPFAM" id="SSF55545">
    <property type="entry name" value="beta-N-acetylhexosaminidase-like domain"/>
    <property type="match status" value="1"/>
</dbReference>
<keyword evidence="5" id="KW-0378">Hydrolase</keyword>
<dbReference type="InterPro" id="IPR017853">
    <property type="entry name" value="GH"/>
</dbReference>
<evidence type="ECO:0000256" key="2">
    <source>
        <dbReference type="ARBA" id="ARBA00006285"/>
    </source>
</evidence>
<evidence type="ECO:0000256" key="6">
    <source>
        <dbReference type="PIRSR" id="PIRSR625705-1"/>
    </source>
</evidence>
<protein>
    <recommendedName>
        <fullName evidence="3">beta-N-acetylhexosaminidase</fullName>
        <ecNumber evidence="3">3.2.1.52</ecNumber>
    </recommendedName>
</protein>
<keyword evidence="9" id="KW-1185">Reference proteome</keyword>
<dbReference type="EMBL" id="CH991577">
    <property type="protein sequence ID" value="EDQ85099.1"/>
    <property type="molecule type" value="Genomic_DNA"/>
</dbReference>
<dbReference type="KEGG" id="mbr:MONBRDRAFT_12187"/>
<dbReference type="GO" id="GO:0016020">
    <property type="term" value="C:membrane"/>
    <property type="evidence" value="ECO:0000318"/>
    <property type="project" value="GO_Central"/>
</dbReference>
<dbReference type="GO" id="GO:0030203">
    <property type="term" value="P:glycosaminoglycan metabolic process"/>
    <property type="evidence" value="ECO:0000318"/>
    <property type="project" value="GO_Central"/>
</dbReference>
<dbReference type="InterPro" id="IPR015883">
    <property type="entry name" value="Glyco_hydro_20_cat"/>
</dbReference>
<evidence type="ECO:0000256" key="4">
    <source>
        <dbReference type="ARBA" id="ARBA00022729"/>
    </source>
</evidence>
<evidence type="ECO:0000256" key="1">
    <source>
        <dbReference type="ARBA" id="ARBA00001231"/>
    </source>
</evidence>
<evidence type="ECO:0000259" key="7">
    <source>
        <dbReference type="Pfam" id="PF00728"/>
    </source>
</evidence>
<organism evidence="8 9">
    <name type="scientific">Monosiga brevicollis</name>
    <name type="common">Choanoflagellate</name>
    <dbReference type="NCBI Taxonomy" id="81824"/>
    <lineage>
        <taxon>Eukaryota</taxon>
        <taxon>Choanoflagellata</taxon>
        <taxon>Craspedida</taxon>
        <taxon>Salpingoecidae</taxon>
        <taxon>Monosiga</taxon>
    </lineage>
</organism>
<dbReference type="STRING" id="81824.A9VBH2"/>
<feature type="domain" description="Glycoside hydrolase family 20 catalytic" evidence="7">
    <location>
        <begin position="116"/>
        <end position="159"/>
    </location>
</feature>
<comment type="similarity">
    <text evidence="2">Belongs to the glycosyl hydrolase 20 family.</text>
</comment>
<dbReference type="AlphaFoldDB" id="A9VBH2"/>
<evidence type="ECO:0000256" key="3">
    <source>
        <dbReference type="ARBA" id="ARBA00012663"/>
    </source>
</evidence>
<dbReference type="Gene3D" id="3.30.379.10">
    <property type="entry name" value="Chitobiase/beta-hexosaminidase domain 2-like"/>
    <property type="match status" value="1"/>
</dbReference>
<proteinExistence type="inferred from homology"/>
<dbReference type="InterPro" id="IPR029018">
    <property type="entry name" value="Hex-like_dom2"/>
</dbReference>
<dbReference type="eggNOG" id="KOG2499">
    <property type="taxonomic scope" value="Eukaryota"/>
</dbReference>
<dbReference type="SUPFAM" id="SSF51445">
    <property type="entry name" value="(Trans)glycosidases"/>
    <property type="match status" value="1"/>
</dbReference>
<dbReference type="EC" id="3.2.1.52" evidence="3"/>
<evidence type="ECO:0000313" key="9">
    <source>
        <dbReference type="Proteomes" id="UP000001357"/>
    </source>
</evidence>
<sequence length="420" mass="46556">MAFMRPRLQRTVGRYAALLDQSLRAARPLTARAEAVTVVKSILIELAIDNVDETLDLGTRYDYQVTVMLVDTSVLQVQINAITVYGAQYGLETLTQLLYNGQLKHGHVSIQDSPQYSWRSLMLDTGRRFFPVSTLEGLLDTMAANKLNVLHLHASDYCRYAVALVKPLADASRRKPKPQLPPHPALVAGRGACEFDVPGHSHGFRALAGELDFCSADQLQLFNDPGQRTLAIVQDVLQEMAALFDDPVFNVGCDETSVKGPCSLNSTFNFERQLLQTIATNYSKTPMGWEEVYFDAGAATMDTIVTAWSRHTPAEITATGRQAVEAQGSHFYFTEPAQPYPAGWTSCWYDIATGVPANETHLLLGGSMSMWTDNYCYIDQCHDSSRIPPGSTLFAPEFDAEFTQVCRELMVARRLVIESP</sequence>
<name>A9VBH2_MONBE</name>
<dbReference type="InterPro" id="IPR025705">
    <property type="entry name" value="Beta_hexosaminidase_sua/sub"/>
</dbReference>
<dbReference type="PANTHER" id="PTHR22600">
    <property type="entry name" value="BETA-HEXOSAMINIDASE"/>
    <property type="match status" value="1"/>
</dbReference>
<dbReference type="GO" id="GO:0004563">
    <property type="term" value="F:beta-N-acetylhexosaminidase activity"/>
    <property type="evidence" value="ECO:0000318"/>
    <property type="project" value="GO_Central"/>
</dbReference>
<comment type="catalytic activity">
    <reaction evidence="1">
        <text>Hydrolysis of terminal non-reducing N-acetyl-D-hexosamine residues in N-acetyl-beta-D-hexosaminides.</text>
        <dbReference type="EC" id="3.2.1.52"/>
    </reaction>
</comment>
<gene>
    <name evidence="8" type="ORF">MONBRDRAFT_12187</name>
</gene>
<keyword evidence="4" id="KW-0732">Signal</keyword>
<dbReference type="GO" id="GO:0005975">
    <property type="term" value="P:carbohydrate metabolic process"/>
    <property type="evidence" value="ECO:0007669"/>
    <property type="project" value="InterPro"/>
</dbReference>
<feature type="active site" description="Proton donor" evidence="6">
    <location>
        <position position="255"/>
    </location>
</feature>
<reference evidence="8 9" key="1">
    <citation type="journal article" date="2008" name="Nature">
        <title>The genome of the choanoflagellate Monosiga brevicollis and the origin of metazoans.</title>
        <authorList>
            <consortium name="JGI Sequencing"/>
            <person name="King N."/>
            <person name="Westbrook M.J."/>
            <person name="Young S.L."/>
            <person name="Kuo A."/>
            <person name="Abedin M."/>
            <person name="Chapman J."/>
            <person name="Fairclough S."/>
            <person name="Hellsten U."/>
            <person name="Isogai Y."/>
            <person name="Letunic I."/>
            <person name="Marr M."/>
            <person name="Pincus D."/>
            <person name="Putnam N."/>
            <person name="Rokas A."/>
            <person name="Wright K.J."/>
            <person name="Zuzow R."/>
            <person name="Dirks W."/>
            <person name="Good M."/>
            <person name="Goodstein D."/>
            <person name="Lemons D."/>
            <person name="Li W."/>
            <person name="Lyons J.B."/>
            <person name="Morris A."/>
            <person name="Nichols S."/>
            <person name="Richter D.J."/>
            <person name="Salamov A."/>
            <person name="Bork P."/>
            <person name="Lim W.A."/>
            <person name="Manning G."/>
            <person name="Miller W.T."/>
            <person name="McGinnis W."/>
            <person name="Shapiro H."/>
            <person name="Tjian R."/>
            <person name="Grigoriev I.V."/>
            <person name="Rokhsar D."/>
        </authorList>
    </citation>
    <scope>NUCLEOTIDE SEQUENCE [LARGE SCALE GENOMIC DNA]</scope>
    <source>
        <strain evidence="9">MX1 / ATCC 50154</strain>
    </source>
</reference>